<feature type="region of interest" description="Disordered" evidence="1">
    <location>
        <begin position="106"/>
        <end position="135"/>
    </location>
</feature>
<proteinExistence type="predicted"/>
<dbReference type="AlphaFoldDB" id="A0A1R2CS86"/>
<organism evidence="2 3">
    <name type="scientific">Stentor coeruleus</name>
    <dbReference type="NCBI Taxonomy" id="5963"/>
    <lineage>
        <taxon>Eukaryota</taxon>
        <taxon>Sar</taxon>
        <taxon>Alveolata</taxon>
        <taxon>Ciliophora</taxon>
        <taxon>Postciliodesmatophora</taxon>
        <taxon>Heterotrichea</taxon>
        <taxon>Heterotrichida</taxon>
        <taxon>Stentoridae</taxon>
        <taxon>Stentor</taxon>
    </lineage>
</organism>
<dbReference type="Proteomes" id="UP000187209">
    <property type="component" value="Unassembled WGS sequence"/>
</dbReference>
<protein>
    <submittedName>
        <fullName evidence="2">Uncharacterized protein</fullName>
    </submittedName>
</protein>
<gene>
    <name evidence="2" type="ORF">SteCoe_5425</name>
</gene>
<evidence type="ECO:0000313" key="2">
    <source>
        <dbReference type="EMBL" id="OMJ91872.1"/>
    </source>
</evidence>
<evidence type="ECO:0000313" key="3">
    <source>
        <dbReference type="Proteomes" id="UP000187209"/>
    </source>
</evidence>
<sequence>MNKYNPYRITSITESVYDKIVLSRETPQESRTESPRNPKAIYLPPVRCEDNPIGIMSKTNPMRVEFGREPFSLNSTRADIKIDNFRVLSKSLDFEDMISRRKQDDFCGTRKKHRHQLDEKISKGNQHKKNSGSQESYIRTMSAFQNRDDLLKLPIKFRENKSPWAFQAQKFFNITLKDN</sequence>
<dbReference type="EMBL" id="MPUH01000072">
    <property type="protein sequence ID" value="OMJ91872.1"/>
    <property type="molecule type" value="Genomic_DNA"/>
</dbReference>
<keyword evidence="3" id="KW-1185">Reference proteome</keyword>
<evidence type="ECO:0000256" key="1">
    <source>
        <dbReference type="SAM" id="MobiDB-lite"/>
    </source>
</evidence>
<reference evidence="2 3" key="1">
    <citation type="submission" date="2016-11" db="EMBL/GenBank/DDBJ databases">
        <title>The macronuclear genome of Stentor coeruleus: a giant cell with tiny introns.</title>
        <authorList>
            <person name="Slabodnick M."/>
            <person name="Ruby J.G."/>
            <person name="Reiff S.B."/>
            <person name="Swart E.C."/>
            <person name="Gosai S."/>
            <person name="Prabakaran S."/>
            <person name="Witkowska E."/>
            <person name="Larue G.E."/>
            <person name="Fisher S."/>
            <person name="Freeman R.M."/>
            <person name="Gunawardena J."/>
            <person name="Chu W."/>
            <person name="Stover N.A."/>
            <person name="Gregory B.D."/>
            <person name="Nowacki M."/>
            <person name="Derisi J."/>
            <person name="Roy S.W."/>
            <person name="Marshall W.F."/>
            <person name="Sood P."/>
        </authorList>
    </citation>
    <scope>NUCLEOTIDE SEQUENCE [LARGE SCALE GENOMIC DNA]</scope>
    <source>
        <strain evidence="2">WM001</strain>
    </source>
</reference>
<accession>A0A1R2CS86</accession>
<name>A0A1R2CS86_9CILI</name>
<comment type="caution">
    <text evidence="2">The sequence shown here is derived from an EMBL/GenBank/DDBJ whole genome shotgun (WGS) entry which is preliminary data.</text>
</comment>